<dbReference type="PROSITE" id="PS51257">
    <property type="entry name" value="PROKAR_LIPOPROTEIN"/>
    <property type="match status" value="1"/>
</dbReference>
<proteinExistence type="predicted"/>
<protein>
    <recommendedName>
        <fullName evidence="3">Lipoprotein</fullName>
    </recommendedName>
</protein>
<sequence>MNSTIKYAVLAMSITLSACNKPKAVYDTTMTVLVDQTDRLPVYPTVDMLLAPFNLDQNPAQGIEIKLCAISDKDVNKTETVSLPKEDVWQGNPIIRHARIEQFKEELQKHLSSLDSIRTFQHSIIFRNIAEQATLLSKRDVQRRILLIFSNLMENSEVRFYNPQTLVLLEKSPSLIEKQLESTAPLPDLAGEQVWFLYAPYSYRQNYAYMRVAHFYENIYRAHNTTVHIETQFMPL</sequence>
<accession>A0A562TTA3</accession>
<dbReference type="AlphaFoldDB" id="A0A562TTA3"/>
<organism evidence="1 2">
    <name type="scientific">Mucilaginibacter frigoritolerans</name>
    <dbReference type="NCBI Taxonomy" id="652788"/>
    <lineage>
        <taxon>Bacteria</taxon>
        <taxon>Pseudomonadati</taxon>
        <taxon>Bacteroidota</taxon>
        <taxon>Sphingobacteriia</taxon>
        <taxon>Sphingobacteriales</taxon>
        <taxon>Sphingobacteriaceae</taxon>
        <taxon>Mucilaginibacter</taxon>
    </lineage>
</organism>
<comment type="caution">
    <text evidence="1">The sequence shown here is derived from an EMBL/GenBank/DDBJ whole genome shotgun (WGS) entry which is preliminary data.</text>
</comment>
<evidence type="ECO:0000313" key="2">
    <source>
        <dbReference type="Proteomes" id="UP000317010"/>
    </source>
</evidence>
<name>A0A562TTA3_9SPHI</name>
<gene>
    <name evidence="1" type="ORF">JN11_03920</name>
</gene>
<keyword evidence="2" id="KW-1185">Reference proteome</keyword>
<evidence type="ECO:0008006" key="3">
    <source>
        <dbReference type="Google" id="ProtNLM"/>
    </source>
</evidence>
<reference evidence="1 2" key="1">
    <citation type="submission" date="2019-07" db="EMBL/GenBank/DDBJ databases">
        <title>Genomic Encyclopedia of Archaeal and Bacterial Type Strains, Phase II (KMG-II): from individual species to whole genera.</title>
        <authorList>
            <person name="Goeker M."/>
        </authorList>
    </citation>
    <scope>NUCLEOTIDE SEQUENCE [LARGE SCALE GENOMIC DNA]</scope>
    <source>
        <strain evidence="1 2">ATCC BAA-1854</strain>
    </source>
</reference>
<evidence type="ECO:0000313" key="1">
    <source>
        <dbReference type="EMBL" id="TWI96807.1"/>
    </source>
</evidence>
<dbReference type="OrthoDB" id="799575at2"/>
<dbReference type="RefSeq" id="WP_144915176.1">
    <property type="nucleotide sequence ID" value="NZ_VLLI01000012.1"/>
</dbReference>
<dbReference type="EMBL" id="VLLI01000012">
    <property type="protein sequence ID" value="TWI96807.1"/>
    <property type="molecule type" value="Genomic_DNA"/>
</dbReference>
<dbReference type="Proteomes" id="UP000317010">
    <property type="component" value="Unassembled WGS sequence"/>
</dbReference>